<name>A0A0V1APW6_TRISP</name>
<evidence type="ECO:0000313" key="2">
    <source>
        <dbReference type="Proteomes" id="UP000054776"/>
    </source>
</evidence>
<accession>A0A0V1APW6</accession>
<feature type="non-terminal residue" evidence="1">
    <location>
        <position position="1"/>
    </location>
</feature>
<dbReference type="AlphaFoldDB" id="A0A0V1APW6"/>
<reference evidence="1 2" key="1">
    <citation type="submission" date="2015-01" db="EMBL/GenBank/DDBJ databases">
        <title>Evolution of Trichinella species and genotypes.</title>
        <authorList>
            <person name="Korhonen P.K."/>
            <person name="Edoardo P."/>
            <person name="Giuseppe L.R."/>
            <person name="Gasser R.B."/>
        </authorList>
    </citation>
    <scope>NUCLEOTIDE SEQUENCE [LARGE SCALE GENOMIC DNA]</scope>
    <source>
        <strain evidence="1">ISS3</strain>
    </source>
</reference>
<proteinExistence type="predicted"/>
<dbReference type="Proteomes" id="UP000054776">
    <property type="component" value="Unassembled WGS sequence"/>
</dbReference>
<dbReference type="EMBL" id="JYDH01000380">
    <property type="protein sequence ID" value="KRY26601.1"/>
    <property type="molecule type" value="Genomic_DNA"/>
</dbReference>
<sequence>LPTLPKGINELPLVGPAAEQVSQTTAHCPTRSTIASVWKCSQASANEEVGRSQGHLLLYVASHEGQWTIVHSSFHFAQHGAQFVRRCQTLA</sequence>
<evidence type="ECO:0000313" key="1">
    <source>
        <dbReference type="EMBL" id="KRY26601.1"/>
    </source>
</evidence>
<keyword evidence="2" id="KW-1185">Reference proteome</keyword>
<protein>
    <submittedName>
        <fullName evidence="1">Uncharacterized protein</fullName>
    </submittedName>
</protein>
<organism evidence="1 2">
    <name type="scientific">Trichinella spiralis</name>
    <name type="common">Trichina worm</name>
    <dbReference type="NCBI Taxonomy" id="6334"/>
    <lineage>
        <taxon>Eukaryota</taxon>
        <taxon>Metazoa</taxon>
        <taxon>Ecdysozoa</taxon>
        <taxon>Nematoda</taxon>
        <taxon>Enoplea</taxon>
        <taxon>Dorylaimia</taxon>
        <taxon>Trichinellida</taxon>
        <taxon>Trichinellidae</taxon>
        <taxon>Trichinella</taxon>
    </lineage>
</organism>
<dbReference type="InParanoid" id="A0A0V1APW6"/>
<comment type="caution">
    <text evidence="1">The sequence shown here is derived from an EMBL/GenBank/DDBJ whole genome shotgun (WGS) entry which is preliminary data.</text>
</comment>
<gene>
    <name evidence="1" type="ORF">T01_4669</name>
</gene>